<dbReference type="InterPro" id="IPR001180">
    <property type="entry name" value="CNH_dom"/>
</dbReference>
<dbReference type="Pfam" id="PF00621">
    <property type="entry name" value="RhoGEF"/>
    <property type="match status" value="1"/>
</dbReference>
<dbReference type="PANTHER" id="PTHR46572:SF1">
    <property type="entry name" value="RHO1 GUANINE NUCLEOTIDE EXCHANGE FACTOR TUS1"/>
    <property type="match status" value="1"/>
</dbReference>
<sequence length="951" mass="106428">MRLKKFLSAQASTENRAPSPNHLSPHSASYAAPSPRPQSHHAGDSLGGGAYQPGPSNATLAFPEPQLYRTTSYQTGLNSQQQQHHSSFSDDARFRQQQGLGMNRNESVFSLESSFSQDIEDNFDAPQSVLQHEIAAKELQEDGIRLFQEGRLPPDLEQWHKLIPPEAVDVLGKAEVQRQSILFEIIQGERDYVRDLELVQEIFIEPLLNFQPPVIAPHKLQGFVQKVFHNIPEICGYHQTMLAALFGRQRDQHPILQGVADIVLDTALKFQSAYEPYVKQYPIAEAAHRTEMQRNSKYADFISRASDDPRTKRRDLITFLSRPVTRLPRLNLLLETLRKHMDNQAEKDAIDLVVGTTGEFLKSLQPGIEVANRKVEFFALVEQLTFRRGEIIDMDLYSDQRSLIFSGNLARRRRAELELGKGWVDMHVTLLDNYFIQTKLDERGAHKRQMVVSRPIPLEYLRLGDSYPTPEVRGERLTDLIRDSQAMKLYAFTVYHAAAPIGQRYNLYATSEGQRDEWVAKIKEAQAIREVQVDANRWFASNTINHGVFAARTPVTLARERQFTGLITSAAPFTSNGRAMLLVACPVGVFVGLRTDSSSFRQVLGTSNIAAIAAAEGYNKAFVLADGSLYAYSLELLVRVATGHAPRQALNASLEKLSPKSGTVQFFRLGFAFDKCIVAYCVKTLLNTYVNCMEVVPPNEPINPLRPKPKPSPTPSFRELGSTLYVPRDAYDITFLSKSLAIANERGITIVNPLNPGSVLTVPDFAVPKNDKTPPAYLNAVIELRPKCEPARALGIVPVGDSDLLIIYTEFGVWITKHGFPSHNARFVRWEITANAYTHRGQHILLFSCLPSPQGGTVPGEWIEVRHVPTGQLRQVIPARDARLVQNGTRTTQGPVLVAMRNPSSTNERENGSQDVLAELIETVPISHRPSPSSSQPHPDDLRHLWSEFGI</sequence>
<dbReference type="GO" id="GO:0005085">
    <property type="term" value="F:guanyl-nucleotide exchange factor activity"/>
    <property type="evidence" value="ECO:0007669"/>
    <property type="project" value="UniProtKB-KW"/>
</dbReference>
<name>A0A165GQE5_EXIGL</name>
<evidence type="ECO:0000259" key="4">
    <source>
        <dbReference type="PROSITE" id="PS50010"/>
    </source>
</evidence>
<dbReference type="Proteomes" id="UP000077266">
    <property type="component" value="Unassembled WGS sequence"/>
</dbReference>
<gene>
    <name evidence="6" type="ORF">EXIGLDRAFT_837519</name>
</gene>
<dbReference type="SUPFAM" id="SSF48065">
    <property type="entry name" value="DBL homology domain (DH-domain)"/>
    <property type="match status" value="1"/>
</dbReference>
<dbReference type="EMBL" id="KV426039">
    <property type="protein sequence ID" value="KZV90855.1"/>
    <property type="molecule type" value="Genomic_DNA"/>
</dbReference>
<evidence type="ECO:0000259" key="5">
    <source>
        <dbReference type="PROSITE" id="PS50219"/>
    </source>
</evidence>
<dbReference type="Pfam" id="PF00780">
    <property type="entry name" value="CNH"/>
    <property type="match status" value="1"/>
</dbReference>
<dbReference type="Gene3D" id="2.30.29.30">
    <property type="entry name" value="Pleckstrin-homology domain (PH domain)/Phosphotyrosine-binding domain (PTB)"/>
    <property type="match status" value="1"/>
</dbReference>
<dbReference type="STRING" id="1314781.A0A165GQE5"/>
<dbReference type="InterPro" id="IPR035899">
    <property type="entry name" value="DBL_dom_sf"/>
</dbReference>
<dbReference type="PROSITE" id="PS50003">
    <property type="entry name" value="PH_DOMAIN"/>
    <property type="match status" value="1"/>
</dbReference>
<dbReference type="InterPro" id="IPR000219">
    <property type="entry name" value="DH_dom"/>
</dbReference>
<keyword evidence="1" id="KW-0344">Guanine-nucleotide releasing factor</keyword>
<dbReference type="CDD" id="cd00160">
    <property type="entry name" value="RhoGEF"/>
    <property type="match status" value="1"/>
</dbReference>
<evidence type="ECO:0000259" key="3">
    <source>
        <dbReference type="PROSITE" id="PS50003"/>
    </source>
</evidence>
<feature type="domain" description="CNH" evidence="5">
    <location>
        <begin position="564"/>
        <end position="892"/>
    </location>
</feature>
<dbReference type="PROSITE" id="PS50010">
    <property type="entry name" value="DH_2"/>
    <property type="match status" value="1"/>
</dbReference>
<dbReference type="InterPro" id="IPR052233">
    <property type="entry name" value="Rho-type_GEFs"/>
</dbReference>
<evidence type="ECO:0008006" key="8">
    <source>
        <dbReference type="Google" id="ProtNLM"/>
    </source>
</evidence>
<feature type="domain" description="PH" evidence="3">
    <location>
        <begin position="402"/>
        <end position="527"/>
    </location>
</feature>
<dbReference type="SUPFAM" id="SSF50729">
    <property type="entry name" value="PH domain-like"/>
    <property type="match status" value="1"/>
</dbReference>
<proteinExistence type="predicted"/>
<feature type="domain" description="DH" evidence="4">
    <location>
        <begin position="177"/>
        <end position="353"/>
    </location>
</feature>
<evidence type="ECO:0000313" key="6">
    <source>
        <dbReference type="EMBL" id="KZV90855.1"/>
    </source>
</evidence>
<feature type="compositionally biased region" description="Low complexity" evidence="2">
    <location>
        <begin position="24"/>
        <end position="33"/>
    </location>
</feature>
<dbReference type="InParanoid" id="A0A165GQE5"/>
<protein>
    <recommendedName>
        <fullName evidence="8">Dbl homology domain-containing protein</fullName>
    </recommendedName>
</protein>
<dbReference type="InterPro" id="IPR001849">
    <property type="entry name" value="PH_domain"/>
</dbReference>
<feature type="region of interest" description="Disordered" evidence="2">
    <location>
        <begin position="1"/>
        <end position="61"/>
    </location>
</feature>
<accession>A0A165GQE5</accession>
<keyword evidence="7" id="KW-1185">Reference proteome</keyword>
<organism evidence="6 7">
    <name type="scientific">Exidia glandulosa HHB12029</name>
    <dbReference type="NCBI Taxonomy" id="1314781"/>
    <lineage>
        <taxon>Eukaryota</taxon>
        <taxon>Fungi</taxon>
        <taxon>Dikarya</taxon>
        <taxon>Basidiomycota</taxon>
        <taxon>Agaricomycotina</taxon>
        <taxon>Agaricomycetes</taxon>
        <taxon>Auriculariales</taxon>
        <taxon>Exidiaceae</taxon>
        <taxon>Exidia</taxon>
    </lineage>
</organism>
<evidence type="ECO:0000256" key="1">
    <source>
        <dbReference type="ARBA" id="ARBA00022658"/>
    </source>
</evidence>
<dbReference type="InterPro" id="IPR011993">
    <property type="entry name" value="PH-like_dom_sf"/>
</dbReference>
<dbReference type="OrthoDB" id="2272012at2759"/>
<dbReference type="AlphaFoldDB" id="A0A165GQE5"/>
<evidence type="ECO:0000313" key="7">
    <source>
        <dbReference type="Proteomes" id="UP000077266"/>
    </source>
</evidence>
<dbReference type="SMART" id="SM00325">
    <property type="entry name" value="RhoGEF"/>
    <property type="match status" value="1"/>
</dbReference>
<dbReference type="PROSITE" id="PS50219">
    <property type="entry name" value="CNH"/>
    <property type="match status" value="1"/>
</dbReference>
<evidence type="ECO:0000256" key="2">
    <source>
        <dbReference type="SAM" id="MobiDB-lite"/>
    </source>
</evidence>
<reference evidence="6 7" key="1">
    <citation type="journal article" date="2016" name="Mol. Biol. Evol.">
        <title>Comparative Genomics of Early-Diverging Mushroom-Forming Fungi Provides Insights into the Origins of Lignocellulose Decay Capabilities.</title>
        <authorList>
            <person name="Nagy L.G."/>
            <person name="Riley R."/>
            <person name="Tritt A."/>
            <person name="Adam C."/>
            <person name="Daum C."/>
            <person name="Floudas D."/>
            <person name="Sun H."/>
            <person name="Yadav J.S."/>
            <person name="Pangilinan J."/>
            <person name="Larsson K.H."/>
            <person name="Matsuura K."/>
            <person name="Barry K."/>
            <person name="Labutti K."/>
            <person name="Kuo R."/>
            <person name="Ohm R.A."/>
            <person name="Bhattacharya S.S."/>
            <person name="Shirouzu T."/>
            <person name="Yoshinaga Y."/>
            <person name="Martin F.M."/>
            <person name="Grigoriev I.V."/>
            <person name="Hibbett D.S."/>
        </authorList>
    </citation>
    <scope>NUCLEOTIDE SEQUENCE [LARGE SCALE GENOMIC DNA]</scope>
    <source>
        <strain evidence="6 7">HHB12029</strain>
    </source>
</reference>
<dbReference type="PANTHER" id="PTHR46572">
    <property type="entry name" value="RHO1 GDP-GTP EXCHANGE PROTEIN 1-RELATED"/>
    <property type="match status" value="1"/>
</dbReference>
<feature type="compositionally biased region" description="Polar residues" evidence="2">
    <location>
        <begin position="9"/>
        <end position="22"/>
    </location>
</feature>
<dbReference type="SMART" id="SM00233">
    <property type="entry name" value="PH"/>
    <property type="match status" value="1"/>
</dbReference>
<dbReference type="Gene3D" id="1.20.900.10">
    <property type="entry name" value="Dbl homology (DH) domain"/>
    <property type="match status" value="1"/>
</dbReference>